<evidence type="ECO:0000313" key="3">
    <source>
        <dbReference type="Proteomes" id="UP001500767"/>
    </source>
</evidence>
<dbReference type="Pfam" id="PF00535">
    <property type="entry name" value="Glycos_transf_2"/>
    <property type="match status" value="1"/>
</dbReference>
<keyword evidence="3" id="KW-1185">Reference proteome</keyword>
<comment type="caution">
    <text evidence="2">The sequence shown here is derived from an EMBL/GenBank/DDBJ whole genome shotgun (WGS) entry which is preliminary data.</text>
</comment>
<dbReference type="CDD" id="cd00761">
    <property type="entry name" value="Glyco_tranf_GTA_type"/>
    <property type="match status" value="1"/>
</dbReference>
<dbReference type="Gene3D" id="3.90.550.10">
    <property type="entry name" value="Spore Coat Polysaccharide Biosynthesis Protein SpsA, Chain A"/>
    <property type="match status" value="1"/>
</dbReference>
<gene>
    <name evidence="2" type="ORF">GCM10022197_31680</name>
</gene>
<reference evidence="3" key="1">
    <citation type="journal article" date="2019" name="Int. J. Syst. Evol. Microbiol.">
        <title>The Global Catalogue of Microorganisms (GCM) 10K type strain sequencing project: providing services to taxonomists for standard genome sequencing and annotation.</title>
        <authorList>
            <consortium name="The Broad Institute Genomics Platform"/>
            <consortium name="The Broad Institute Genome Sequencing Center for Infectious Disease"/>
            <person name="Wu L."/>
            <person name="Ma J."/>
        </authorList>
    </citation>
    <scope>NUCLEOTIDE SEQUENCE [LARGE SCALE GENOMIC DNA]</scope>
    <source>
        <strain evidence="3">JCM 16540</strain>
    </source>
</reference>
<accession>A0ABP6XVM9</accession>
<name>A0ABP6XVM9_9ACTN</name>
<feature type="domain" description="Glycosyltransferase 2-like" evidence="1">
    <location>
        <begin position="18"/>
        <end position="139"/>
    </location>
</feature>
<dbReference type="Proteomes" id="UP001500767">
    <property type="component" value="Unassembled WGS sequence"/>
</dbReference>
<evidence type="ECO:0000313" key="2">
    <source>
        <dbReference type="EMBL" id="GAA3572582.1"/>
    </source>
</evidence>
<dbReference type="InterPro" id="IPR001173">
    <property type="entry name" value="Glyco_trans_2-like"/>
</dbReference>
<dbReference type="SUPFAM" id="SSF53448">
    <property type="entry name" value="Nucleotide-diphospho-sugar transferases"/>
    <property type="match status" value="1"/>
</dbReference>
<evidence type="ECO:0000259" key="1">
    <source>
        <dbReference type="Pfam" id="PF00535"/>
    </source>
</evidence>
<dbReference type="EMBL" id="BAAAYR010000004">
    <property type="protein sequence ID" value="GAA3572582.1"/>
    <property type="molecule type" value="Genomic_DNA"/>
</dbReference>
<protein>
    <submittedName>
        <fullName evidence="2">Glycosyltransferase family A protein</fullName>
    </submittedName>
</protein>
<sequence>MQLAGVEGARCADGTLDVLVPTVDRPDALAVTLGGLLAQDVRARLVVADQTFGASVADDPAVAAVLRLLRWRGWRVEVHHRRGPLLGVAEQRQFLLDRATAEHALFLDDDVLLEPWALARLLEAAEVLGCGFVGMGLAAPSHLADVRPHEHVALDLWDGEVRPERVRKGTRAWERWRLHNAANVQHLTARLPDGVLPARGWVAYKVAWVGGCVLYRTAALRAVGGYGFWRDLPPNLRGEDVVAQLLVMEQDGGAGLLPSGAWHLELPTTLVDRSVDAYAEVLERDAVAVR</sequence>
<organism evidence="2 3">
    <name type="scientific">Microlunatus spumicola</name>
    <dbReference type="NCBI Taxonomy" id="81499"/>
    <lineage>
        <taxon>Bacteria</taxon>
        <taxon>Bacillati</taxon>
        <taxon>Actinomycetota</taxon>
        <taxon>Actinomycetes</taxon>
        <taxon>Propionibacteriales</taxon>
        <taxon>Propionibacteriaceae</taxon>
        <taxon>Microlunatus</taxon>
    </lineage>
</organism>
<dbReference type="RefSeq" id="WP_204913565.1">
    <property type="nucleotide sequence ID" value="NZ_BAAAYR010000004.1"/>
</dbReference>
<proteinExistence type="predicted"/>
<dbReference type="InterPro" id="IPR029044">
    <property type="entry name" value="Nucleotide-diphossugar_trans"/>
</dbReference>